<proteinExistence type="predicted"/>
<gene>
    <name evidence="1" type="ORF">AVEN_10857_1</name>
</gene>
<name>A0A4Y2UXV4_ARAVE</name>
<keyword evidence="2" id="KW-1185">Reference proteome</keyword>
<dbReference type="OrthoDB" id="6426109at2759"/>
<evidence type="ECO:0000313" key="2">
    <source>
        <dbReference type="Proteomes" id="UP000499080"/>
    </source>
</evidence>
<evidence type="ECO:0000313" key="1">
    <source>
        <dbReference type="EMBL" id="GBO17733.1"/>
    </source>
</evidence>
<organism evidence="1 2">
    <name type="scientific">Araneus ventricosus</name>
    <name type="common">Orbweaver spider</name>
    <name type="synonym">Epeira ventricosa</name>
    <dbReference type="NCBI Taxonomy" id="182803"/>
    <lineage>
        <taxon>Eukaryota</taxon>
        <taxon>Metazoa</taxon>
        <taxon>Ecdysozoa</taxon>
        <taxon>Arthropoda</taxon>
        <taxon>Chelicerata</taxon>
        <taxon>Arachnida</taxon>
        <taxon>Araneae</taxon>
        <taxon>Araneomorphae</taxon>
        <taxon>Entelegynae</taxon>
        <taxon>Araneoidea</taxon>
        <taxon>Araneidae</taxon>
        <taxon>Araneus</taxon>
    </lineage>
</organism>
<reference evidence="1 2" key="1">
    <citation type="journal article" date="2019" name="Sci. Rep.">
        <title>Orb-weaving spider Araneus ventricosus genome elucidates the spidroin gene catalogue.</title>
        <authorList>
            <person name="Kono N."/>
            <person name="Nakamura H."/>
            <person name="Ohtoshi R."/>
            <person name="Moran D.A.P."/>
            <person name="Shinohara A."/>
            <person name="Yoshida Y."/>
            <person name="Fujiwara M."/>
            <person name="Mori M."/>
            <person name="Tomita M."/>
            <person name="Arakawa K."/>
        </authorList>
    </citation>
    <scope>NUCLEOTIDE SEQUENCE [LARGE SCALE GENOMIC DNA]</scope>
</reference>
<accession>A0A4Y2UXV4</accession>
<dbReference type="EMBL" id="BGPR01041465">
    <property type="protein sequence ID" value="GBO17733.1"/>
    <property type="molecule type" value="Genomic_DNA"/>
</dbReference>
<evidence type="ECO:0008006" key="3">
    <source>
        <dbReference type="Google" id="ProtNLM"/>
    </source>
</evidence>
<comment type="caution">
    <text evidence="1">The sequence shown here is derived from an EMBL/GenBank/DDBJ whole genome shotgun (WGS) entry which is preliminary data.</text>
</comment>
<sequence length="171" mass="19573">MSIVREKLSSDIEAGNSFIAKLQDLIVKEKLTADQIYNFDETGIYWRALPMKTLATENEAVAPGRKKLKDRCGNCEEYEVSSWLDFDADDEGFQLMCDDEIIAQVRKPNSDDNNSENDEDEVIEISKISNSDAFECFAKGLMWLEQQTDSDSTELMLLKQLRDRAAKRRQS</sequence>
<dbReference type="Proteomes" id="UP000499080">
    <property type="component" value="Unassembled WGS sequence"/>
</dbReference>
<protein>
    <recommendedName>
        <fullName evidence="3">Jerky-like</fullName>
    </recommendedName>
</protein>
<dbReference type="AlphaFoldDB" id="A0A4Y2UXV4"/>